<comment type="cofactor">
    <cofactor evidence="1">
        <name>pyridoxal 5'-phosphate</name>
        <dbReference type="ChEBI" id="CHEBI:597326"/>
    </cofactor>
</comment>
<evidence type="ECO:0000256" key="5">
    <source>
        <dbReference type="ARBA" id="ARBA00012093"/>
    </source>
</evidence>
<sequence>MASLLSFISIKNDWCIHCSFKIRGIGNLILQSTLRIQNEKKKSPQVFSSSGGNAGFAAATASQRLSLPCTVVVPKTTKQRLIEKIKSTGANVIVKGNHWKEADTYLKSEVMKNINESSFEPIYVHPFDDPVIWEGHSTMVDEILYTLKEQQVAVDNVKGIVCSVGGGGLYNGIIRGLEKHQLTNRIPVIAVETIGCNVLNVSLKENKEVVFDKITSIATSLGSTTISRKTFEYAQKYSTKSVAINDVSVVETCLRYAKDFNMIAEPAMGASLHMAYNKDLLEQTLGHKLTPDDVIIIIACGGSSSTIQELEEALDKLKEQTTEIPAYKIANYDHIHE</sequence>
<evidence type="ECO:0000259" key="11">
    <source>
        <dbReference type="Pfam" id="PF00291"/>
    </source>
</evidence>
<dbReference type="GO" id="GO:0005737">
    <property type="term" value="C:cytoplasm"/>
    <property type="evidence" value="ECO:0007669"/>
    <property type="project" value="UniProtKB-SubCell"/>
</dbReference>
<evidence type="ECO:0000256" key="2">
    <source>
        <dbReference type="ARBA" id="ARBA00004496"/>
    </source>
</evidence>
<dbReference type="PANTHER" id="PTHR48078:SF2">
    <property type="entry name" value="CATABOLIC L-SERINE_THREONINE DEHYDRATASE"/>
    <property type="match status" value="1"/>
</dbReference>
<evidence type="ECO:0000256" key="10">
    <source>
        <dbReference type="ARBA" id="ARBA00049406"/>
    </source>
</evidence>
<evidence type="ECO:0000256" key="8">
    <source>
        <dbReference type="ARBA" id="ARBA00022898"/>
    </source>
</evidence>
<dbReference type="GO" id="GO:0006565">
    <property type="term" value="P:L-serine catabolic process"/>
    <property type="evidence" value="ECO:0007669"/>
    <property type="project" value="TreeGrafter"/>
</dbReference>
<keyword evidence="7" id="KW-0963">Cytoplasm</keyword>
<keyword evidence="6" id="KW-0312">Gluconeogenesis</keyword>
<dbReference type="InterPro" id="IPR001926">
    <property type="entry name" value="TrpB-like_PALP"/>
</dbReference>
<proteinExistence type="inferred from homology"/>
<keyword evidence="8" id="KW-0663">Pyridoxal phosphate</keyword>
<dbReference type="EC" id="4.3.1.17" evidence="5"/>
<dbReference type="GO" id="GO:0006094">
    <property type="term" value="P:gluconeogenesis"/>
    <property type="evidence" value="ECO:0007669"/>
    <property type="project" value="UniProtKB-KW"/>
</dbReference>
<evidence type="ECO:0000313" key="13">
    <source>
        <dbReference type="Proteomes" id="UP001306508"/>
    </source>
</evidence>
<reference evidence="13" key="1">
    <citation type="submission" date="2023-07" db="EMBL/GenBank/DDBJ databases">
        <title>A draft genome of Kazachstania heterogenica Y-27499.</title>
        <authorList>
            <person name="Donic C."/>
            <person name="Kralova J.S."/>
            <person name="Fidel L."/>
            <person name="Ben-Dor S."/>
            <person name="Jung S."/>
        </authorList>
    </citation>
    <scope>NUCLEOTIDE SEQUENCE [LARGE SCALE GENOMIC DNA]</scope>
    <source>
        <strain evidence="13">Y27499</strain>
    </source>
</reference>
<evidence type="ECO:0000256" key="3">
    <source>
        <dbReference type="ARBA" id="ARBA00004742"/>
    </source>
</evidence>
<dbReference type="GO" id="GO:0009097">
    <property type="term" value="P:isoleucine biosynthetic process"/>
    <property type="evidence" value="ECO:0007669"/>
    <property type="project" value="TreeGrafter"/>
</dbReference>
<gene>
    <name evidence="12" type="ORF">RI543_000750</name>
</gene>
<dbReference type="Proteomes" id="UP001306508">
    <property type="component" value="Unassembled WGS sequence"/>
</dbReference>
<dbReference type="CDD" id="cd06448">
    <property type="entry name" value="L-Ser-dehyd"/>
    <property type="match status" value="1"/>
</dbReference>
<dbReference type="AlphaFoldDB" id="A0AAN7WIU5"/>
<keyword evidence="9" id="KW-0456">Lyase</keyword>
<keyword evidence="13" id="KW-1185">Reference proteome</keyword>
<dbReference type="GO" id="GO:0004794">
    <property type="term" value="F:threonine deaminase activity"/>
    <property type="evidence" value="ECO:0007669"/>
    <property type="project" value="TreeGrafter"/>
</dbReference>
<dbReference type="GO" id="GO:0006567">
    <property type="term" value="P:L-threonine catabolic process"/>
    <property type="evidence" value="ECO:0007669"/>
    <property type="project" value="TreeGrafter"/>
</dbReference>
<evidence type="ECO:0000256" key="6">
    <source>
        <dbReference type="ARBA" id="ARBA00022432"/>
    </source>
</evidence>
<evidence type="ECO:0000256" key="9">
    <source>
        <dbReference type="ARBA" id="ARBA00023239"/>
    </source>
</evidence>
<comment type="catalytic activity">
    <reaction evidence="10">
        <text>L-serine = pyruvate + NH4(+)</text>
        <dbReference type="Rhea" id="RHEA:19169"/>
        <dbReference type="ChEBI" id="CHEBI:15361"/>
        <dbReference type="ChEBI" id="CHEBI:28938"/>
        <dbReference type="ChEBI" id="CHEBI:33384"/>
        <dbReference type="EC" id="4.3.1.17"/>
    </reaction>
</comment>
<dbReference type="GO" id="GO:0003941">
    <property type="term" value="F:L-serine ammonia-lyase activity"/>
    <property type="evidence" value="ECO:0007669"/>
    <property type="project" value="UniProtKB-EC"/>
</dbReference>
<evidence type="ECO:0000256" key="1">
    <source>
        <dbReference type="ARBA" id="ARBA00001933"/>
    </source>
</evidence>
<comment type="subcellular location">
    <subcellularLocation>
        <location evidence="2">Cytoplasm</location>
    </subcellularLocation>
</comment>
<organism evidence="12 13">
    <name type="scientific">Arxiozyma heterogenica</name>
    <dbReference type="NCBI Taxonomy" id="278026"/>
    <lineage>
        <taxon>Eukaryota</taxon>
        <taxon>Fungi</taxon>
        <taxon>Dikarya</taxon>
        <taxon>Ascomycota</taxon>
        <taxon>Saccharomycotina</taxon>
        <taxon>Saccharomycetes</taxon>
        <taxon>Saccharomycetales</taxon>
        <taxon>Saccharomycetaceae</taxon>
        <taxon>Arxiozyma</taxon>
    </lineage>
</organism>
<dbReference type="Gene3D" id="3.40.50.1100">
    <property type="match status" value="2"/>
</dbReference>
<name>A0AAN7WIU5_9SACH</name>
<evidence type="ECO:0000313" key="12">
    <source>
        <dbReference type="EMBL" id="KAK5781568.1"/>
    </source>
</evidence>
<evidence type="ECO:0000256" key="4">
    <source>
        <dbReference type="ARBA" id="ARBA00010869"/>
    </source>
</evidence>
<dbReference type="InterPro" id="IPR036052">
    <property type="entry name" value="TrpB-like_PALP_sf"/>
</dbReference>
<dbReference type="Pfam" id="PF00291">
    <property type="entry name" value="PALP"/>
    <property type="match status" value="1"/>
</dbReference>
<accession>A0AAN7WIU5</accession>
<evidence type="ECO:0000256" key="7">
    <source>
        <dbReference type="ARBA" id="ARBA00022490"/>
    </source>
</evidence>
<comment type="pathway">
    <text evidence="3">Carbohydrate biosynthesis; gluconeogenesis.</text>
</comment>
<comment type="similarity">
    <text evidence="4">Belongs to the serine/threonine dehydratase family.</text>
</comment>
<dbReference type="EMBL" id="JAWIZZ010000031">
    <property type="protein sequence ID" value="KAK5781568.1"/>
    <property type="molecule type" value="Genomic_DNA"/>
</dbReference>
<dbReference type="PANTHER" id="PTHR48078">
    <property type="entry name" value="THREONINE DEHYDRATASE, MITOCHONDRIAL-RELATED"/>
    <property type="match status" value="1"/>
</dbReference>
<feature type="domain" description="Tryptophan synthase beta chain-like PALP" evidence="11">
    <location>
        <begin position="9"/>
        <end position="301"/>
    </location>
</feature>
<dbReference type="InterPro" id="IPR050147">
    <property type="entry name" value="Ser/Thr_Dehydratase"/>
</dbReference>
<dbReference type="SUPFAM" id="SSF53686">
    <property type="entry name" value="Tryptophan synthase beta subunit-like PLP-dependent enzymes"/>
    <property type="match status" value="1"/>
</dbReference>
<dbReference type="FunFam" id="3.40.50.1100:FF:000040">
    <property type="entry name" value="L-serine dehydratase, putative"/>
    <property type="match status" value="1"/>
</dbReference>
<comment type="caution">
    <text evidence="12">The sequence shown here is derived from an EMBL/GenBank/DDBJ whole genome shotgun (WGS) entry which is preliminary data.</text>
</comment>
<protein>
    <recommendedName>
        <fullName evidence="5">L-serine ammonia-lyase</fullName>
        <ecNumber evidence="5">4.3.1.17</ecNumber>
    </recommendedName>
</protein>